<evidence type="ECO:0000313" key="2">
    <source>
        <dbReference type="EMBL" id="RKT89280.1"/>
    </source>
</evidence>
<dbReference type="STRING" id="455193.SAMN05421805_11430"/>
<reference evidence="3 4" key="1">
    <citation type="submission" date="2016-10" db="EMBL/GenBank/DDBJ databases">
        <authorList>
            <person name="de Groot N.N."/>
        </authorList>
    </citation>
    <scope>NUCLEOTIDE SEQUENCE [LARGE SCALE GENOMIC DNA]</scope>
    <source>
        <strain evidence="3 4">CPCC 201259</strain>
    </source>
</reference>
<dbReference type="EMBL" id="RBXX01000002">
    <property type="protein sequence ID" value="RKT89280.1"/>
    <property type="molecule type" value="Genomic_DNA"/>
</dbReference>
<dbReference type="Pfam" id="PF04149">
    <property type="entry name" value="DUF397"/>
    <property type="match status" value="1"/>
</dbReference>
<accession>A0A1I5GZ22</accession>
<organism evidence="3 4">
    <name type="scientific">Saccharopolyspora antimicrobica</name>
    <dbReference type="NCBI Taxonomy" id="455193"/>
    <lineage>
        <taxon>Bacteria</taxon>
        <taxon>Bacillati</taxon>
        <taxon>Actinomycetota</taxon>
        <taxon>Actinomycetes</taxon>
        <taxon>Pseudonocardiales</taxon>
        <taxon>Pseudonocardiaceae</taxon>
        <taxon>Saccharopolyspora</taxon>
    </lineage>
</organism>
<dbReference type="Proteomes" id="UP000270697">
    <property type="component" value="Unassembled WGS sequence"/>
</dbReference>
<proteinExistence type="predicted"/>
<protein>
    <submittedName>
        <fullName evidence="2">Uncharacterized protein DUF397</fullName>
    </submittedName>
</protein>
<name>A0A1I5GZ22_9PSEU</name>
<evidence type="ECO:0000313" key="4">
    <source>
        <dbReference type="Proteomes" id="UP000199398"/>
    </source>
</evidence>
<feature type="domain" description="DUF397" evidence="1">
    <location>
        <begin position="7"/>
        <end position="58"/>
    </location>
</feature>
<dbReference type="AlphaFoldDB" id="A0A1I5GZ22"/>
<dbReference type="EMBL" id="FOUP01000014">
    <property type="protein sequence ID" value="SFO41203.1"/>
    <property type="molecule type" value="Genomic_DNA"/>
</dbReference>
<evidence type="ECO:0000313" key="5">
    <source>
        <dbReference type="Proteomes" id="UP000270697"/>
    </source>
</evidence>
<dbReference type="OrthoDB" id="4556373at2"/>
<dbReference type="InterPro" id="IPR007278">
    <property type="entry name" value="DUF397"/>
</dbReference>
<dbReference type="RefSeq" id="WP_093156940.1">
    <property type="nucleotide sequence ID" value="NZ_FOUP01000014.1"/>
</dbReference>
<evidence type="ECO:0000313" key="3">
    <source>
        <dbReference type="EMBL" id="SFO41203.1"/>
    </source>
</evidence>
<gene>
    <name evidence="2" type="ORF">ATL45_7734</name>
    <name evidence="3" type="ORF">SAMN05421805_11430</name>
</gene>
<evidence type="ECO:0000259" key="1">
    <source>
        <dbReference type="Pfam" id="PF04149"/>
    </source>
</evidence>
<dbReference type="Proteomes" id="UP000199398">
    <property type="component" value="Unassembled WGS sequence"/>
</dbReference>
<sequence length="118" mass="12621">MTIADNLAWRTSTRSSNGEKCVEVAPTADGVAIRHSKRPTAGTITFPATAWDTFVREASSGLSSDNGVAIVTTIGTDTLVKSLHTALELRFDEAEWTAFVAGARAGEFNFASQRCLNK</sequence>
<reference evidence="2 5" key="2">
    <citation type="submission" date="2018-10" db="EMBL/GenBank/DDBJ databases">
        <title>Sequencing the genomes of 1000 actinobacteria strains.</title>
        <authorList>
            <person name="Klenk H.-P."/>
        </authorList>
    </citation>
    <scope>NUCLEOTIDE SEQUENCE [LARGE SCALE GENOMIC DNA]</scope>
    <source>
        <strain evidence="2 5">DSM 45119</strain>
    </source>
</reference>
<keyword evidence="5" id="KW-1185">Reference proteome</keyword>